<feature type="chain" id="PRO_5036976097" description="DUF192 domain-containing protein" evidence="1">
    <location>
        <begin position="21"/>
        <end position="155"/>
    </location>
</feature>
<dbReference type="PANTHER" id="PTHR37953">
    <property type="entry name" value="UPF0127 PROTEIN MJ1496"/>
    <property type="match status" value="1"/>
</dbReference>
<proteinExistence type="predicted"/>
<dbReference type="InterPro" id="IPR038695">
    <property type="entry name" value="Saro_0823-like_sf"/>
</dbReference>
<evidence type="ECO:0008006" key="4">
    <source>
        <dbReference type="Google" id="ProtNLM"/>
    </source>
</evidence>
<dbReference type="RefSeq" id="WP_028286222.1">
    <property type="nucleotide sequence ID" value="NZ_BMLF01000001.1"/>
</dbReference>
<name>A0A917SRR6_9RHOB</name>
<dbReference type="Proteomes" id="UP000649829">
    <property type="component" value="Unassembled WGS sequence"/>
</dbReference>
<dbReference type="PANTHER" id="PTHR37953:SF1">
    <property type="entry name" value="UPF0127 PROTEIN MJ1496"/>
    <property type="match status" value="1"/>
</dbReference>
<keyword evidence="1" id="KW-0732">Signal</keyword>
<evidence type="ECO:0000313" key="2">
    <source>
        <dbReference type="EMBL" id="GGL92942.1"/>
    </source>
</evidence>
<evidence type="ECO:0000256" key="1">
    <source>
        <dbReference type="SAM" id="SignalP"/>
    </source>
</evidence>
<dbReference type="Pfam" id="PF02643">
    <property type="entry name" value="DUF192"/>
    <property type="match status" value="1"/>
</dbReference>
<dbReference type="AlphaFoldDB" id="A0A917SRR6"/>
<evidence type="ECO:0000313" key="3">
    <source>
        <dbReference type="Proteomes" id="UP000649829"/>
    </source>
</evidence>
<feature type="signal peptide" evidence="1">
    <location>
        <begin position="1"/>
        <end position="20"/>
    </location>
</feature>
<gene>
    <name evidence="2" type="ORF">GCM10011534_13950</name>
</gene>
<dbReference type="Gene3D" id="2.60.120.1140">
    <property type="entry name" value="Protein of unknown function DUF192"/>
    <property type="match status" value="1"/>
</dbReference>
<keyword evidence="3" id="KW-1185">Reference proteome</keyword>
<dbReference type="InterPro" id="IPR003795">
    <property type="entry name" value="DUF192"/>
</dbReference>
<sequence>MRIGLVAALLLSLAGLPVQAACRADAVELKGDWGSARFRVDLAETPEARARGLMFVEEMAPGAGMLFVYERPQPRVGFWMKNTLIPLDMVFMDETGTVQKVQVMAQPHDETLLDGGEGIQYVLEVNGGIARDLGIGPGTVLRHPAIDPDKAAWGC</sequence>
<accession>A0A917SRR6</accession>
<dbReference type="EMBL" id="BMLF01000001">
    <property type="protein sequence ID" value="GGL92942.1"/>
    <property type="molecule type" value="Genomic_DNA"/>
</dbReference>
<comment type="caution">
    <text evidence="2">The sequence shown here is derived from an EMBL/GenBank/DDBJ whole genome shotgun (WGS) entry which is preliminary data.</text>
</comment>
<reference evidence="2" key="2">
    <citation type="submission" date="2020-09" db="EMBL/GenBank/DDBJ databases">
        <authorList>
            <person name="Sun Q."/>
            <person name="Zhou Y."/>
        </authorList>
    </citation>
    <scope>NUCLEOTIDE SEQUENCE</scope>
    <source>
        <strain evidence="2">CGMCC 1.6293</strain>
    </source>
</reference>
<organism evidence="2 3">
    <name type="scientific">Pseudooceanicola nanhaiensis</name>
    <dbReference type="NCBI Taxonomy" id="375761"/>
    <lineage>
        <taxon>Bacteria</taxon>
        <taxon>Pseudomonadati</taxon>
        <taxon>Pseudomonadota</taxon>
        <taxon>Alphaproteobacteria</taxon>
        <taxon>Rhodobacterales</taxon>
        <taxon>Paracoccaceae</taxon>
        <taxon>Pseudooceanicola</taxon>
    </lineage>
</organism>
<protein>
    <recommendedName>
        <fullName evidence="4">DUF192 domain-containing protein</fullName>
    </recommendedName>
</protein>
<reference evidence="2" key="1">
    <citation type="journal article" date="2014" name="Int. J. Syst. Evol. Microbiol.">
        <title>Complete genome sequence of Corynebacterium casei LMG S-19264T (=DSM 44701T), isolated from a smear-ripened cheese.</title>
        <authorList>
            <consortium name="US DOE Joint Genome Institute (JGI-PGF)"/>
            <person name="Walter F."/>
            <person name="Albersmeier A."/>
            <person name="Kalinowski J."/>
            <person name="Ruckert C."/>
        </authorList>
    </citation>
    <scope>NUCLEOTIDE SEQUENCE</scope>
    <source>
        <strain evidence="2">CGMCC 1.6293</strain>
    </source>
</reference>